<keyword evidence="2" id="KW-1185">Reference proteome</keyword>
<comment type="caution">
    <text evidence="1">The sequence shown here is derived from an EMBL/GenBank/DDBJ whole genome shotgun (WGS) entry which is preliminary data.</text>
</comment>
<dbReference type="EMBL" id="RWGY01000007">
    <property type="protein sequence ID" value="TVU39874.1"/>
    <property type="molecule type" value="Genomic_DNA"/>
</dbReference>
<organism evidence="1 2">
    <name type="scientific">Eragrostis curvula</name>
    <name type="common">weeping love grass</name>
    <dbReference type="NCBI Taxonomy" id="38414"/>
    <lineage>
        <taxon>Eukaryota</taxon>
        <taxon>Viridiplantae</taxon>
        <taxon>Streptophyta</taxon>
        <taxon>Embryophyta</taxon>
        <taxon>Tracheophyta</taxon>
        <taxon>Spermatophyta</taxon>
        <taxon>Magnoliopsida</taxon>
        <taxon>Liliopsida</taxon>
        <taxon>Poales</taxon>
        <taxon>Poaceae</taxon>
        <taxon>PACMAD clade</taxon>
        <taxon>Chloridoideae</taxon>
        <taxon>Eragrostideae</taxon>
        <taxon>Eragrostidinae</taxon>
        <taxon>Eragrostis</taxon>
    </lineage>
</organism>
<gene>
    <name evidence="1" type="ORF">EJB05_13317</name>
</gene>
<dbReference type="InterPro" id="IPR036047">
    <property type="entry name" value="F-box-like_dom_sf"/>
</dbReference>
<dbReference type="Proteomes" id="UP000324897">
    <property type="component" value="Chromosome 4"/>
</dbReference>
<sequence>MARPGQSMSKRRQPWVAPGDGVDRITGLAMDLRARIASFLPFRQVGQLSSLSRPWRRIHDHTPVVQLKLDDFLSITDEMLDEEDDPLGILDEDALAALEAALLRRAEEGTGSSKVDVLRISYSPDDTRIRRHADRIIALADAREICVKIPNSGRPSRVAWTMQLPPSTRDLEVIALHYLAPAIDGPGAAALETLRFENVVVSHWPCLPSLLSLTLDTVTIEAPFPPGAWFPLLEDLCISVSEVVPARMDIRLPLLKILELDDVNGQLMDVTVVAPELEELDVNCTLGCNEEFSSFTLRAPRLRSLRWCNQFTERVDIDVGRPGSVTEGMVQFMWNGGFECRDMKDCLTLMMRMLNGLVPVLPSDQLSNKLRPYITLDKYTVRGFDAGELVREEKLTCDLDAVMSSLQV</sequence>
<evidence type="ECO:0000313" key="1">
    <source>
        <dbReference type="EMBL" id="TVU39874.1"/>
    </source>
</evidence>
<dbReference type="InterPro" id="IPR055312">
    <property type="entry name" value="FBL15-like"/>
</dbReference>
<protein>
    <recommendedName>
        <fullName evidence="3">F-box domain-containing protein</fullName>
    </recommendedName>
</protein>
<dbReference type="Gramene" id="TVU39874">
    <property type="protein sequence ID" value="TVU39874"/>
    <property type="gene ID" value="EJB05_13317"/>
</dbReference>
<evidence type="ECO:0000313" key="2">
    <source>
        <dbReference type="Proteomes" id="UP000324897"/>
    </source>
</evidence>
<dbReference type="PANTHER" id="PTHR34709">
    <property type="entry name" value="OS10G0396666 PROTEIN"/>
    <property type="match status" value="1"/>
</dbReference>
<dbReference type="OrthoDB" id="657590at2759"/>
<feature type="non-terminal residue" evidence="1">
    <location>
        <position position="1"/>
    </location>
</feature>
<reference evidence="1 2" key="1">
    <citation type="journal article" date="2019" name="Sci. Rep.">
        <title>A high-quality genome of Eragrostis curvula grass provides insights into Poaceae evolution and supports new strategies to enhance forage quality.</title>
        <authorList>
            <person name="Carballo J."/>
            <person name="Santos B.A.C.M."/>
            <person name="Zappacosta D."/>
            <person name="Garbus I."/>
            <person name="Selva J.P."/>
            <person name="Gallo C.A."/>
            <person name="Diaz A."/>
            <person name="Albertini E."/>
            <person name="Caccamo M."/>
            <person name="Echenique V."/>
        </authorList>
    </citation>
    <scope>NUCLEOTIDE SEQUENCE [LARGE SCALE GENOMIC DNA]</scope>
    <source>
        <strain evidence="2">cv. Victoria</strain>
        <tissue evidence="1">Leaf</tissue>
    </source>
</reference>
<accession>A0A5J9VX14</accession>
<dbReference type="SUPFAM" id="SSF81383">
    <property type="entry name" value="F-box domain"/>
    <property type="match status" value="1"/>
</dbReference>
<dbReference type="PANTHER" id="PTHR34709:SF80">
    <property type="entry name" value="F-BOX DOMAIN-CONTAINING PROTEIN"/>
    <property type="match status" value="1"/>
</dbReference>
<dbReference type="AlphaFoldDB" id="A0A5J9VX14"/>
<name>A0A5J9VX14_9POAL</name>
<evidence type="ECO:0008006" key="3">
    <source>
        <dbReference type="Google" id="ProtNLM"/>
    </source>
</evidence>
<proteinExistence type="predicted"/>